<evidence type="ECO:0000313" key="1">
    <source>
        <dbReference type="EMBL" id="KAI0043129.1"/>
    </source>
</evidence>
<sequence length="467" mass="52502">MHGSRTQTVLGKRRSRAGSLVLHLSGTSESEYEAPVAGPSTPTLSSKLDWLRPFPCTHYGCSKSYTKPSRLAEHERSHTGVRPFVCATCGKSYLRETHLQAHTRAHLPESDRPIVCEEEGCGKRFWTAQHLKYHENVLHKGEKPFKCTAEECGAAFLKHHQLRAHLATEHAPPGTKPYQCEHAGCTKSFPTAQKLTAHGKVHNEKRYTCVHAACVSTETFFATWTALQHHNRTAHPPTCPHESCNGRVFATRGGLRGHLKVHEQREMEASDSDEDGGERPRKRRRGGEIGRDWRCREPGCTKDFKSKKALTTHHTITHLGERNFVCTHEECGQTFGYKHILQRHVARVHGHDLVDTARTEAEEEDDDPDAEPTDYETDAPVRKTPVDASAIDAITGKAYAERTPRKLACPYPHFTGIQVELPQVVVGAEPCEYSFGRAYDLRRHLRAVHEVVLEKGALDRWARGIRV</sequence>
<dbReference type="EMBL" id="MU276031">
    <property type="protein sequence ID" value="KAI0043129.1"/>
    <property type="molecule type" value="Genomic_DNA"/>
</dbReference>
<dbReference type="Proteomes" id="UP000814033">
    <property type="component" value="Unassembled WGS sequence"/>
</dbReference>
<accession>A0ACB8RG72</accession>
<proteinExistence type="predicted"/>
<reference evidence="1" key="2">
    <citation type="journal article" date="2022" name="New Phytol.">
        <title>Evolutionary transition to the ectomycorrhizal habit in the genomes of a hyperdiverse lineage of mushroom-forming fungi.</title>
        <authorList>
            <person name="Looney B."/>
            <person name="Miyauchi S."/>
            <person name="Morin E."/>
            <person name="Drula E."/>
            <person name="Courty P.E."/>
            <person name="Kohler A."/>
            <person name="Kuo A."/>
            <person name="LaButti K."/>
            <person name="Pangilinan J."/>
            <person name="Lipzen A."/>
            <person name="Riley R."/>
            <person name="Andreopoulos W."/>
            <person name="He G."/>
            <person name="Johnson J."/>
            <person name="Nolan M."/>
            <person name="Tritt A."/>
            <person name="Barry K.W."/>
            <person name="Grigoriev I.V."/>
            <person name="Nagy L.G."/>
            <person name="Hibbett D."/>
            <person name="Henrissat B."/>
            <person name="Matheny P.B."/>
            <person name="Labbe J."/>
            <person name="Martin F.M."/>
        </authorList>
    </citation>
    <scope>NUCLEOTIDE SEQUENCE</scope>
    <source>
        <strain evidence="1">FP105234-sp</strain>
    </source>
</reference>
<comment type="caution">
    <text evidence="1">The sequence shown here is derived from an EMBL/GenBank/DDBJ whole genome shotgun (WGS) entry which is preliminary data.</text>
</comment>
<keyword evidence="2" id="KW-1185">Reference proteome</keyword>
<name>A0ACB8RG72_9AGAM</name>
<reference evidence="1" key="1">
    <citation type="submission" date="2021-02" db="EMBL/GenBank/DDBJ databases">
        <authorList>
            <consortium name="DOE Joint Genome Institute"/>
            <person name="Ahrendt S."/>
            <person name="Looney B.P."/>
            <person name="Miyauchi S."/>
            <person name="Morin E."/>
            <person name="Drula E."/>
            <person name="Courty P.E."/>
            <person name="Chicoki N."/>
            <person name="Fauchery L."/>
            <person name="Kohler A."/>
            <person name="Kuo A."/>
            <person name="Labutti K."/>
            <person name="Pangilinan J."/>
            <person name="Lipzen A."/>
            <person name="Riley R."/>
            <person name="Andreopoulos W."/>
            <person name="He G."/>
            <person name="Johnson J."/>
            <person name="Barry K.W."/>
            <person name="Grigoriev I.V."/>
            <person name="Nagy L."/>
            <person name="Hibbett D."/>
            <person name="Henrissat B."/>
            <person name="Matheny P.B."/>
            <person name="Labbe J."/>
            <person name="Martin F."/>
        </authorList>
    </citation>
    <scope>NUCLEOTIDE SEQUENCE</scope>
    <source>
        <strain evidence="1">FP105234-sp</strain>
    </source>
</reference>
<evidence type="ECO:0000313" key="2">
    <source>
        <dbReference type="Proteomes" id="UP000814033"/>
    </source>
</evidence>
<organism evidence="1 2">
    <name type="scientific">Auriscalpium vulgare</name>
    <dbReference type="NCBI Taxonomy" id="40419"/>
    <lineage>
        <taxon>Eukaryota</taxon>
        <taxon>Fungi</taxon>
        <taxon>Dikarya</taxon>
        <taxon>Basidiomycota</taxon>
        <taxon>Agaricomycotina</taxon>
        <taxon>Agaricomycetes</taxon>
        <taxon>Russulales</taxon>
        <taxon>Auriscalpiaceae</taxon>
        <taxon>Auriscalpium</taxon>
    </lineage>
</organism>
<gene>
    <name evidence="1" type="ORF">FA95DRAFT_1563607</name>
</gene>
<protein>
    <submittedName>
        <fullName evidence="1">Uncharacterized protein</fullName>
    </submittedName>
</protein>